<dbReference type="GO" id="GO:0042597">
    <property type="term" value="C:periplasmic space"/>
    <property type="evidence" value="ECO:0007669"/>
    <property type="project" value="UniProtKB-SubCell"/>
</dbReference>
<evidence type="ECO:0000256" key="1">
    <source>
        <dbReference type="ARBA" id="ARBA00004418"/>
    </source>
</evidence>
<feature type="binding site" description="covalent" evidence="8">
    <location>
        <position position="112"/>
    </location>
    <ligand>
        <name>heme c</name>
        <dbReference type="ChEBI" id="CHEBI:61717"/>
        <label>2</label>
    </ligand>
</feature>
<feature type="binding site" description="axial binding residue" evidence="9">
    <location>
        <position position="62"/>
    </location>
    <ligand>
        <name>heme c</name>
        <dbReference type="ChEBI" id="CHEBI:61717"/>
        <label>1</label>
    </ligand>
    <ligandPart>
        <name>Fe</name>
        <dbReference type="ChEBI" id="CHEBI:18248"/>
    </ligandPart>
</feature>
<dbReference type="AlphaFoldDB" id="A0A2N6CRF4"/>
<evidence type="ECO:0000259" key="10">
    <source>
        <dbReference type="PROSITE" id="PS51007"/>
    </source>
</evidence>
<protein>
    <submittedName>
        <fullName evidence="11">Cytochrome c4</fullName>
    </submittedName>
</protein>
<evidence type="ECO:0000256" key="8">
    <source>
        <dbReference type="PIRSR" id="PIRSR000005-1"/>
    </source>
</evidence>
<evidence type="ECO:0000256" key="3">
    <source>
        <dbReference type="ARBA" id="ARBA00022617"/>
    </source>
</evidence>
<feature type="binding site" description="covalent" evidence="8">
    <location>
        <position position="23"/>
    </location>
    <ligand>
        <name>heme c</name>
        <dbReference type="ChEBI" id="CHEBI:61717"/>
        <label>1</label>
    </ligand>
</feature>
<dbReference type="InterPro" id="IPR050597">
    <property type="entry name" value="Cytochrome_c_Oxidase_Subunit"/>
</dbReference>
<evidence type="ECO:0000313" key="11">
    <source>
        <dbReference type="EMBL" id="PLX59648.1"/>
    </source>
</evidence>
<comment type="PTM">
    <text evidence="8">Binds 2 heme c groups covalently per subunit.</text>
</comment>
<dbReference type="PANTHER" id="PTHR33751">
    <property type="entry name" value="CBB3-TYPE CYTOCHROME C OXIDASE SUBUNIT FIXP"/>
    <property type="match status" value="1"/>
</dbReference>
<dbReference type="PROSITE" id="PS51007">
    <property type="entry name" value="CYTC"/>
    <property type="match status" value="1"/>
</dbReference>
<comment type="subcellular location">
    <subcellularLocation>
        <location evidence="1">Periplasm</location>
    </subcellularLocation>
</comment>
<evidence type="ECO:0000256" key="9">
    <source>
        <dbReference type="PIRSR" id="PIRSR000005-2"/>
    </source>
</evidence>
<name>A0A2N6CRF4_9GAMM</name>
<dbReference type="GO" id="GO:0009055">
    <property type="term" value="F:electron transfer activity"/>
    <property type="evidence" value="ECO:0007669"/>
    <property type="project" value="InterPro"/>
</dbReference>
<keyword evidence="4 9" id="KW-0479">Metal-binding</keyword>
<dbReference type="PANTHER" id="PTHR33751:SF9">
    <property type="entry name" value="CYTOCHROME C4"/>
    <property type="match status" value="1"/>
</dbReference>
<keyword evidence="2" id="KW-0813">Transport</keyword>
<evidence type="ECO:0000256" key="7">
    <source>
        <dbReference type="ARBA" id="ARBA00023004"/>
    </source>
</evidence>
<accession>A0A2N6CRF4</accession>
<evidence type="ECO:0000256" key="4">
    <source>
        <dbReference type="ARBA" id="ARBA00022723"/>
    </source>
</evidence>
<gene>
    <name evidence="11" type="ORF">C0630_19730</name>
</gene>
<dbReference type="InterPro" id="IPR009056">
    <property type="entry name" value="Cyt_c-like_dom"/>
</dbReference>
<keyword evidence="3 8" id="KW-0349">Heme</keyword>
<feature type="binding site" description="axial binding residue" evidence="9">
    <location>
        <position position="113"/>
    </location>
    <ligand>
        <name>heme c</name>
        <dbReference type="ChEBI" id="CHEBI:61717"/>
        <label>2</label>
    </ligand>
    <ligandPart>
        <name>Fe</name>
        <dbReference type="ChEBI" id="CHEBI:18248"/>
    </ligandPart>
</feature>
<evidence type="ECO:0000256" key="5">
    <source>
        <dbReference type="ARBA" id="ARBA00022764"/>
    </source>
</evidence>
<feature type="binding site" description="covalent" evidence="8">
    <location>
        <position position="20"/>
    </location>
    <ligand>
        <name>heme c</name>
        <dbReference type="ChEBI" id="CHEBI:61717"/>
        <label>1</label>
    </ligand>
</feature>
<dbReference type="SUPFAM" id="SSF46626">
    <property type="entry name" value="Cytochrome c"/>
    <property type="match status" value="2"/>
</dbReference>
<sequence>MVGSLAAQADPSPQMLSQTCAACHGTMGSSVAVIPTIAGADPEYFVETMQAFKSGERKATVMDRVAKGYSDEQITAMANYFAAQKPVPMNQPFSAAKAQQGVKLHNDYCEKCHEDGGTNTEASALLAGQSTLYLKYSMEDFKAGHREVPKKMRTQVKKMLDQHGPSSIEAVLNYYGSQQ</sequence>
<dbReference type="Gene3D" id="1.10.760.10">
    <property type="entry name" value="Cytochrome c-like domain"/>
    <property type="match status" value="2"/>
</dbReference>
<keyword evidence="6" id="KW-0249">Electron transport</keyword>
<dbReference type="GO" id="GO:0020037">
    <property type="term" value="F:heme binding"/>
    <property type="evidence" value="ECO:0007669"/>
    <property type="project" value="InterPro"/>
</dbReference>
<dbReference type="InterPro" id="IPR036909">
    <property type="entry name" value="Cyt_c-like_dom_sf"/>
</dbReference>
<keyword evidence="5" id="KW-0574">Periplasm</keyword>
<evidence type="ECO:0000256" key="2">
    <source>
        <dbReference type="ARBA" id="ARBA00022448"/>
    </source>
</evidence>
<dbReference type="Proteomes" id="UP000235015">
    <property type="component" value="Unassembled WGS sequence"/>
</dbReference>
<proteinExistence type="predicted"/>
<feature type="binding site" description="axial binding residue" evidence="9">
    <location>
        <position position="152"/>
    </location>
    <ligand>
        <name>heme c</name>
        <dbReference type="ChEBI" id="CHEBI:61717"/>
        <label>2</label>
    </ligand>
    <ligandPart>
        <name>Fe</name>
        <dbReference type="ChEBI" id="CHEBI:18248"/>
    </ligandPart>
</feature>
<organism evidence="11 12">
    <name type="scientific">Sedimenticola selenatireducens</name>
    <dbReference type="NCBI Taxonomy" id="191960"/>
    <lineage>
        <taxon>Bacteria</taxon>
        <taxon>Pseudomonadati</taxon>
        <taxon>Pseudomonadota</taxon>
        <taxon>Gammaproteobacteria</taxon>
        <taxon>Chromatiales</taxon>
        <taxon>Sedimenticolaceae</taxon>
        <taxon>Sedimenticola</taxon>
    </lineage>
</organism>
<keyword evidence="7 9" id="KW-0408">Iron</keyword>
<dbReference type="InterPro" id="IPR024167">
    <property type="entry name" value="Cytochrome_c4-like"/>
</dbReference>
<feature type="domain" description="Cytochrome c" evidence="10">
    <location>
        <begin position="7"/>
        <end position="85"/>
    </location>
</feature>
<dbReference type="Pfam" id="PF00034">
    <property type="entry name" value="Cytochrom_C"/>
    <property type="match status" value="1"/>
</dbReference>
<evidence type="ECO:0000256" key="6">
    <source>
        <dbReference type="ARBA" id="ARBA00022982"/>
    </source>
</evidence>
<dbReference type="STRING" id="1111735.GCA_000428045_01136"/>
<dbReference type="PIRSF" id="PIRSF000005">
    <property type="entry name" value="Cytochrome_c4"/>
    <property type="match status" value="1"/>
</dbReference>
<dbReference type="EMBL" id="PKUN01000031">
    <property type="protein sequence ID" value="PLX59648.1"/>
    <property type="molecule type" value="Genomic_DNA"/>
</dbReference>
<evidence type="ECO:0000313" key="12">
    <source>
        <dbReference type="Proteomes" id="UP000235015"/>
    </source>
</evidence>
<dbReference type="GO" id="GO:0005506">
    <property type="term" value="F:iron ion binding"/>
    <property type="evidence" value="ECO:0007669"/>
    <property type="project" value="InterPro"/>
</dbReference>
<reference evidence="11 12" key="1">
    <citation type="submission" date="2017-11" db="EMBL/GenBank/DDBJ databases">
        <title>Genome-resolved metagenomics identifies genetic mobility, metabolic interactions, and unexpected diversity in perchlorate-reducing communities.</title>
        <authorList>
            <person name="Barnum T.P."/>
            <person name="Figueroa I.A."/>
            <person name="Carlstrom C.I."/>
            <person name="Lucas L.N."/>
            <person name="Engelbrektson A.L."/>
            <person name="Coates J.D."/>
        </authorList>
    </citation>
    <scope>NUCLEOTIDE SEQUENCE [LARGE SCALE GENOMIC DNA]</scope>
    <source>
        <strain evidence="11">BM301</strain>
    </source>
</reference>
<feature type="binding site" description="covalent" evidence="8">
    <location>
        <position position="109"/>
    </location>
    <ligand>
        <name>heme c</name>
        <dbReference type="ChEBI" id="CHEBI:61717"/>
        <label>2</label>
    </ligand>
</feature>
<feature type="binding site" description="axial binding residue" evidence="9">
    <location>
        <position position="24"/>
    </location>
    <ligand>
        <name>heme c</name>
        <dbReference type="ChEBI" id="CHEBI:61717"/>
        <label>1</label>
    </ligand>
    <ligandPart>
        <name>Fe</name>
        <dbReference type="ChEBI" id="CHEBI:18248"/>
    </ligandPart>
</feature>
<comment type="caution">
    <text evidence="11">The sequence shown here is derived from an EMBL/GenBank/DDBJ whole genome shotgun (WGS) entry which is preliminary data.</text>
</comment>